<dbReference type="Gene3D" id="1.20.5.1160">
    <property type="entry name" value="Vasodilator-stimulated phosphoprotein"/>
    <property type="match status" value="1"/>
</dbReference>
<dbReference type="PANTHER" id="PTHR45721:SF11">
    <property type="entry name" value="LAMIN DM0-RELATED"/>
    <property type="match status" value="1"/>
</dbReference>
<dbReference type="PANTHER" id="PTHR45721">
    <property type="entry name" value="LAMIN DM0-RELATED"/>
    <property type="match status" value="1"/>
</dbReference>
<dbReference type="SUPFAM" id="SSF64593">
    <property type="entry name" value="Intermediate filament protein, coiled coil region"/>
    <property type="match status" value="2"/>
</dbReference>
<evidence type="ECO:0000313" key="10">
    <source>
        <dbReference type="EMBL" id="CAF3659621.1"/>
    </source>
</evidence>
<proteinExistence type="inferred from homology"/>
<evidence type="ECO:0000256" key="2">
    <source>
        <dbReference type="ARBA" id="ARBA00023054"/>
    </source>
</evidence>
<dbReference type="EMBL" id="CAJNOK010002020">
    <property type="protein sequence ID" value="CAF0840932.1"/>
    <property type="molecule type" value="Genomic_DNA"/>
</dbReference>
<feature type="domain" description="IF rod" evidence="6">
    <location>
        <begin position="89"/>
        <end position="441"/>
    </location>
</feature>
<dbReference type="GO" id="GO:0051664">
    <property type="term" value="P:nuclear pore localization"/>
    <property type="evidence" value="ECO:0007669"/>
    <property type="project" value="TreeGrafter"/>
</dbReference>
<organism evidence="8 11">
    <name type="scientific">Didymodactylos carnosus</name>
    <dbReference type="NCBI Taxonomy" id="1234261"/>
    <lineage>
        <taxon>Eukaryota</taxon>
        <taxon>Metazoa</taxon>
        <taxon>Spiralia</taxon>
        <taxon>Gnathifera</taxon>
        <taxon>Rotifera</taxon>
        <taxon>Eurotatoria</taxon>
        <taxon>Bdelloidea</taxon>
        <taxon>Philodinida</taxon>
        <taxon>Philodinidae</taxon>
        <taxon>Didymodactylos</taxon>
    </lineage>
</organism>
<dbReference type="EMBL" id="CAJOBA010002020">
    <property type="protein sequence ID" value="CAF3625864.1"/>
    <property type="molecule type" value="Genomic_DNA"/>
</dbReference>
<dbReference type="AlphaFoldDB" id="A0A813XZF5"/>
<dbReference type="InterPro" id="IPR018039">
    <property type="entry name" value="IF_conserved"/>
</dbReference>
<comment type="similarity">
    <text evidence="3">Belongs to the intermediate filament family.</text>
</comment>
<feature type="coiled-coil region" evidence="4">
    <location>
        <begin position="296"/>
        <end position="419"/>
    </location>
</feature>
<evidence type="ECO:0000313" key="11">
    <source>
        <dbReference type="Proteomes" id="UP000663829"/>
    </source>
</evidence>
<evidence type="ECO:0000313" key="7">
    <source>
        <dbReference type="EMBL" id="CAF0840932.1"/>
    </source>
</evidence>
<sequence>MFSAFKRRAASASKSDTNVKGVSPRGSTSTVTSKTNENGLYGTPTPSNENNNNNSKQIRGRTFSGLSLTSSSSSTLTTSPLLNITRLQEKEELQTLNDRLAIIIDTVRRLEQENSKLKEIHHTIHQEHTVEISNMKSLYDRELESSKKLIDDIANEKALQDIENGKLKKTVYEINEQLQQKLENLDRLEVKMKKLEQESHELKHQNETLKMKHDETQTVRLQMVELDKKYKLLEKLLEDETLKRVNSENKCKTLEETIQFKESMYDTELNQVRQQRRTEHDRIDDSLKQEYDTRFFEELKSLRDETDQRIQEMRIDVEQTYQKKLIDLDTTQKRLYEQIQQYRQDLVDSRTRSDELMKERNDVQEKLKQFEERARDTDQRLQQQRERYEIILVERDQEIEKLKQQVQDMLVEYQALLDLKIGLDLEIGTYRKLLEAEEERLNISSLLKNSDSSTVMVNGNHHFENGDNVDQVATPQINPVNGSASQTAIMMNDGHVPRKRKRLANVNDNHLGEE</sequence>
<dbReference type="GO" id="GO:0005200">
    <property type="term" value="F:structural constituent of cytoskeleton"/>
    <property type="evidence" value="ECO:0007669"/>
    <property type="project" value="TreeGrafter"/>
</dbReference>
<dbReference type="EMBL" id="CAJNOQ010001153">
    <property type="protein sequence ID" value="CAF0872358.1"/>
    <property type="molecule type" value="Genomic_DNA"/>
</dbReference>
<evidence type="ECO:0000313" key="9">
    <source>
        <dbReference type="EMBL" id="CAF3625864.1"/>
    </source>
</evidence>
<dbReference type="GO" id="GO:0031507">
    <property type="term" value="P:heterochromatin formation"/>
    <property type="evidence" value="ECO:0007669"/>
    <property type="project" value="TreeGrafter"/>
</dbReference>
<dbReference type="GO" id="GO:0007097">
    <property type="term" value="P:nuclear migration"/>
    <property type="evidence" value="ECO:0007669"/>
    <property type="project" value="TreeGrafter"/>
</dbReference>
<feature type="coiled-coil region" evidence="4">
    <location>
        <begin position="168"/>
        <end position="257"/>
    </location>
</feature>
<dbReference type="Proteomes" id="UP000663829">
    <property type="component" value="Unassembled WGS sequence"/>
</dbReference>
<dbReference type="Proteomes" id="UP000681722">
    <property type="component" value="Unassembled WGS sequence"/>
</dbReference>
<dbReference type="PROSITE" id="PS00226">
    <property type="entry name" value="IF_ROD_1"/>
    <property type="match status" value="1"/>
</dbReference>
<evidence type="ECO:0000256" key="4">
    <source>
        <dbReference type="SAM" id="Coils"/>
    </source>
</evidence>
<dbReference type="InterPro" id="IPR039008">
    <property type="entry name" value="IF_rod_dom"/>
</dbReference>
<dbReference type="Gene3D" id="1.20.5.170">
    <property type="match status" value="1"/>
</dbReference>
<keyword evidence="1 3" id="KW-0403">Intermediate filament</keyword>
<evidence type="ECO:0000256" key="3">
    <source>
        <dbReference type="RuleBase" id="RU000685"/>
    </source>
</evidence>
<dbReference type="PROSITE" id="PS51842">
    <property type="entry name" value="IF_ROD_2"/>
    <property type="match status" value="1"/>
</dbReference>
<evidence type="ECO:0000256" key="5">
    <source>
        <dbReference type="SAM" id="MobiDB-lite"/>
    </source>
</evidence>
<comment type="caution">
    <text evidence="8">The sequence shown here is derived from an EMBL/GenBank/DDBJ whole genome shotgun (WGS) entry which is preliminary data.</text>
</comment>
<keyword evidence="11" id="KW-1185">Reference proteome</keyword>
<dbReference type="EMBL" id="CAJOBC010001153">
    <property type="protein sequence ID" value="CAF3659621.1"/>
    <property type="molecule type" value="Genomic_DNA"/>
</dbReference>
<feature type="region of interest" description="Disordered" evidence="5">
    <location>
        <begin position="495"/>
        <end position="514"/>
    </location>
</feature>
<dbReference type="OrthoDB" id="102442at2759"/>
<evidence type="ECO:0000259" key="6">
    <source>
        <dbReference type="PROSITE" id="PS51842"/>
    </source>
</evidence>
<reference evidence="8" key="1">
    <citation type="submission" date="2021-02" db="EMBL/GenBank/DDBJ databases">
        <authorList>
            <person name="Nowell W R."/>
        </authorList>
    </citation>
    <scope>NUCLEOTIDE SEQUENCE</scope>
</reference>
<dbReference type="GO" id="GO:0005652">
    <property type="term" value="C:nuclear lamina"/>
    <property type="evidence" value="ECO:0007669"/>
    <property type="project" value="TreeGrafter"/>
</dbReference>
<evidence type="ECO:0000313" key="8">
    <source>
        <dbReference type="EMBL" id="CAF0872358.1"/>
    </source>
</evidence>
<feature type="compositionally biased region" description="Polar residues" evidence="5">
    <location>
        <begin position="16"/>
        <end position="38"/>
    </location>
</feature>
<protein>
    <recommendedName>
        <fullName evidence="6">IF rod domain-containing protein</fullName>
    </recommendedName>
</protein>
<dbReference type="GO" id="GO:0005882">
    <property type="term" value="C:intermediate filament"/>
    <property type="evidence" value="ECO:0007669"/>
    <property type="project" value="UniProtKB-KW"/>
</dbReference>
<feature type="coiled-coil region" evidence="4">
    <location>
        <begin position="93"/>
        <end position="127"/>
    </location>
</feature>
<dbReference type="GO" id="GO:0006998">
    <property type="term" value="P:nuclear envelope organization"/>
    <property type="evidence" value="ECO:0007669"/>
    <property type="project" value="TreeGrafter"/>
</dbReference>
<dbReference type="GO" id="GO:0090435">
    <property type="term" value="P:protein localization to nuclear envelope"/>
    <property type="evidence" value="ECO:0007669"/>
    <property type="project" value="TreeGrafter"/>
</dbReference>
<feature type="region of interest" description="Disordered" evidence="5">
    <location>
        <begin position="1"/>
        <end position="59"/>
    </location>
</feature>
<keyword evidence="2 4" id="KW-0175">Coiled coil</keyword>
<dbReference type="Proteomes" id="UP000677228">
    <property type="component" value="Unassembled WGS sequence"/>
</dbReference>
<dbReference type="SMART" id="SM01391">
    <property type="entry name" value="Filament"/>
    <property type="match status" value="1"/>
</dbReference>
<dbReference type="Pfam" id="PF00038">
    <property type="entry name" value="Filament"/>
    <property type="match status" value="1"/>
</dbReference>
<gene>
    <name evidence="8" type="ORF">GPM918_LOCUS7168</name>
    <name evidence="7" type="ORF">OVA965_LOCUS6639</name>
    <name evidence="10" type="ORF">SRO942_LOCUS7168</name>
    <name evidence="9" type="ORF">TMI583_LOCUS6635</name>
</gene>
<evidence type="ECO:0000256" key="1">
    <source>
        <dbReference type="ARBA" id="ARBA00022754"/>
    </source>
</evidence>
<accession>A0A813XZF5</accession>
<name>A0A813XZF5_9BILA</name>
<dbReference type="Proteomes" id="UP000682733">
    <property type="component" value="Unassembled WGS sequence"/>
</dbReference>